<dbReference type="PANTHER" id="PTHR12480:SF6">
    <property type="entry name" value="2-OXOGLUTARATE AND IRON-DEPENDENT OXYGENASE JMJD4"/>
    <property type="match status" value="1"/>
</dbReference>
<dbReference type="PANTHER" id="PTHR12480">
    <property type="entry name" value="ARGININE DEMETHYLASE AND LYSYL-HYDROXYLASE JMJD"/>
    <property type="match status" value="1"/>
</dbReference>
<dbReference type="GO" id="GO:0005737">
    <property type="term" value="C:cytoplasm"/>
    <property type="evidence" value="ECO:0007669"/>
    <property type="project" value="TreeGrafter"/>
</dbReference>
<accession>A0A1M5HZV7</accession>
<organism evidence="2 3">
    <name type="scientific">Flavobacterium segetis</name>
    <dbReference type="NCBI Taxonomy" id="271157"/>
    <lineage>
        <taxon>Bacteria</taxon>
        <taxon>Pseudomonadati</taxon>
        <taxon>Bacteroidota</taxon>
        <taxon>Flavobacteriia</taxon>
        <taxon>Flavobacteriales</taxon>
        <taxon>Flavobacteriaceae</taxon>
        <taxon>Flavobacterium</taxon>
    </lineage>
</organism>
<reference evidence="3" key="1">
    <citation type="submission" date="2016-11" db="EMBL/GenBank/DDBJ databases">
        <authorList>
            <person name="Varghese N."/>
            <person name="Submissions S."/>
        </authorList>
    </citation>
    <scope>NUCLEOTIDE SEQUENCE [LARGE SCALE GENOMIC DNA]</scope>
    <source>
        <strain evidence="3">DSM 19741</strain>
    </source>
</reference>
<dbReference type="EMBL" id="FQWE01000006">
    <property type="protein sequence ID" value="SHG21548.1"/>
    <property type="molecule type" value="Genomic_DNA"/>
</dbReference>
<name>A0A1M5HZV7_9FLAO</name>
<dbReference type="OrthoDB" id="2942327at2"/>
<dbReference type="Pfam" id="PF13621">
    <property type="entry name" value="Cupin_8"/>
    <property type="match status" value="1"/>
</dbReference>
<evidence type="ECO:0000313" key="2">
    <source>
        <dbReference type="EMBL" id="SHG21548.1"/>
    </source>
</evidence>
<sequence length="303" mass="35134">MATKTVELVRERGLKVEKKYGMTYDEFSKDHLFANYPVVIGDACKDWKAKEKFTLEFFKSNYGDKEVIVEGQKFMLKDYITLMETATNENPAPYPCKLQIDNDYPELIPDVSPRFKYSMPDWTNSKLIPKKFIGGANTLEIFFGSPGGQFPYVHYDYLCLHAFITQLHGVKEFTVIPPNQTPYIYQKKDNLWVSEIPNIKNIDFEKYPLSRNLTPITFTIFPGETLFIPCGWWHTAQSLTSTVSIAQDCLNTSNFFQFKKEVFLNLSKRKSIKAYLGKIYLTIIIALIEILDRFKIKIISIID</sequence>
<dbReference type="AlphaFoldDB" id="A0A1M5HZV7"/>
<proteinExistence type="predicted"/>
<dbReference type="SMART" id="SM00558">
    <property type="entry name" value="JmjC"/>
    <property type="match status" value="1"/>
</dbReference>
<dbReference type="InterPro" id="IPR003347">
    <property type="entry name" value="JmjC_dom"/>
</dbReference>
<dbReference type="InterPro" id="IPR050910">
    <property type="entry name" value="JMJD6_ArgDemeth/LysHydrox"/>
</dbReference>
<dbReference type="SUPFAM" id="SSF51197">
    <property type="entry name" value="Clavaminate synthase-like"/>
    <property type="match status" value="1"/>
</dbReference>
<dbReference type="Gene3D" id="2.60.120.650">
    <property type="entry name" value="Cupin"/>
    <property type="match status" value="1"/>
</dbReference>
<dbReference type="Proteomes" id="UP000184036">
    <property type="component" value="Unassembled WGS sequence"/>
</dbReference>
<dbReference type="PROSITE" id="PS51184">
    <property type="entry name" value="JMJC"/>
    <property type="match status" value="1"/>
</dbReference>
<dbReference type="GO" id="GO:0016706">
    <property type="term" value="F:2-oxoglutarate-dependent dioxygenase activity"/>
    <property type="evidence" value="ECO:0007669"/>
    <property type="project" value="TreeGrafter"/>
</dbReference>
<feature type="domain" description="JmjC" evidence="1">
    <location>
        <begin position="93"/>
        <end position="266"/>
    </location>
</feature>
<protein>
    <submittedName>
        <fullName evidence="2">Cupin-like domain-containing protein</fullName>
    </submittedName>
</protein>
<dbReference type="GO" id="GO:0045905">
    <property type="term" value="P:positive regulation of translational termination"/>
    <property type="evidence" value="ECO:0007669"/>
    <property type="project" value="TreeGrafter"/>
</dbReference>
<dbReference type="RefSeq" id="WP_072991572.1">
    <property type="nucleotide sequence ID" value="NZ_FQWE01000006.1"/>
</dbReference>
<evidence type="ECO:0000259" key="1">
    <source>
        <dbReference type="PROSITE" id="PS51184"/>
    </source>
</evidence>
<dbReference type="GO" id="GO:0043565">
    <property type="term" value="F:sequence-specific DNA binding"/>
    <property type="evidence" value="ECO:0007669"/>
    <property type="project" value="TreeGrafter"/>
</dbReference>
<dbReference type="STRING" id="271157.SAMN05444396_10636"/>
<dbReference type="InterPro" id="IPR041667">
    <property type="entry name" value="Cupin_8"/>
</dbReference>
<gene>
    <name evidence="2" type="ORF">SAMN05444396_10636</name>
</gene>
<keyword evidence="3" id="KW-1185">Reference proteome</keyword>
<evidence type="ECO:0000313" key="3">
    <source>
        <dbReference type="Proteomes" id="UP000184036"/>
    </source>
</evidence>